<proteinExistence type="predicted"/>
<dbReference type="InterPro" id="IPR013783">
    <property type="entry name" value="Ig-like_fold"/>
</dbReference>
<dbReference type="AlphaFoldDB" id="A0A8K1D655"/>
<feature type="region of interest" description="Disordered" evidence="1">
    <location>
        <begin position="188"/>
        <end position="207"/>
    </location>
</feature>
<dbReference type="Proteomes" id="UP000796761">
    <property type="component" value="Unassembled WGS sequence"/>
</dbReference>
<keyword evidence="3" id="KW-1185">Reference proteome</keyword>
<dbReference type="SUPFAM" id="SSF48726">
    <property type="entry name" value="Immunoglobulin"/>
    <property type="match status" value="1"/>
</dbReference>
<name>A0A8K1D655_9PASS</name>
<dbReference type="OrthoDB" id="8741746at2759"/>
<accession>A0A8K1D655</accession>
<comment type="caution">
    <text evidence="2">The sequence shown here is derived from an EMBL/GenBank/DDBJ whole genome shotgun (WGS) entry which is preliminary data.</text>
</comment>
<dbReference type="Gene3D" id="2.60.40.10">
    <property type="entry name" value="Immunoglobulins"/>
    <property type="match status" value="1"/>
</dbReference>
<protein>
    <submittedName>
        <fullName evidence="2">Uncharacterized protein</fullName>
    </submittedName>
</protein>
<dbReference type="EMBL" id="SWJQ01003343">
    <property type="protein sequence ID" value="TRZ05817.1"/>
    <property type="molecule type" value="Genomic_DNA"/>
</dbReference>
<organism evidence="2 3">
    <name type="scientific">Zosterops borbonicus</name>
    <dbReference type="NCBI Taxonomy" id="364589"/>
    <lineage>
        <taxon>Eukaryota</taxon>
        <taxon>Metazoa</taxon>
        <taxon>Chordata</taxon>
        <taxon>Craniata</taxon>
        <taxon>Vertebrata</taxon>
        <taxon>Euteleostomi</taxon>
        <taxon>Archelosauria</taxon>
        <taxon>Archosauria</taxon>
        <taxon>Dinosauria</taxon>
        <taxon>Saurischia</taxon>
        <taxon>Theropoda</taxon>
        <taxon>Coelurosauria</taxon>
        <taxon>Aves</taxon>
        <taxon>Neognathae</taxon>
        <taxon>Neoaves</taxon>
        <taxon>Telluraves</taxon>
        <taxon>Australaves</taxon>
        <taxon>Passeriformes</taxon>
        <taxon>Sylvioidea</taxon>
        <taxon>Zosteropidae</taxon>
        <taxon>Zosterops</taxon>
    </lineage>
</organism>
<evidence type="ECO:0000313" key="2">
    <source>
        <dbReference type="EMBL" id="TRZ05817.1"/>
    </source>
</evidence>
<reference evidence="2" key="1">
    <citation type="submission" date="2019-04" db="EMBL/GenBank/DDBJ databases">
        <title>Genome assembly of Zosterops borbonicus 15179.</title>
        <authorList>
            <person name="Leroy T."/>
            <person name="Anselmetti Y."/>
            <person name="Tilak M.-K."/>
            <person name="Nabholz B."/>
        </authorList>
    </citation>
    <scope>NUCLEOTIDE SEQUENCE</scope>
    <source>
        <strain evidence="2">HGM_15179</strain>
        <tissue evidence="2">Muscle</tissue>
    </source>
</reference>
<sequence length="207" mass="23031">MIFRIPDTRGYVAFWSFGNEHIVAVEFWDPSQLVFYKGKYKTRFTVSEDGQALSISQLRMEDARNYSVTIGRKTFTFNLQVHRKLEEPTMTCESQDSSGYRLARPASGLSEISATAGQGQQVCLQAVNYLRPVPGPAPEPAWDRRRTVSRRAFSAPPQITNLLRPEPGPTSDQLGPVPGLTMDLLRPVLGPASDQLGPEQGTFSDQL</sequence>
<evidence type="ECO:0000256" key="1">
    <source>
        <dbReference type="SAM" id="MobiDB-lite"/>
    </source>
</evidence>
<evidence type="ECO:0000313" key="3">
    <source>
        <dbReference type="Proteomes" id="UP000796761"/>
    </source>
</evidence>
<dbReference type="InterPro" id="IPR036179">
    <property type="entry name" value="Ig-like_dom_sf"/>
</dbReference>
<gene>
    <name evidence="2" type="ORF">HGM15179_021291</name>
</gene>